<evidence type="ECO:0000313" key="1">
    <source>
        <dbReference type="EMBL" id="KAF9496568.1"/>
    </source>
</evidence>
<gene>
    <name evidence="1" type="ORF">BDN71DRAFT_1430162</name>
</gene>
<sequence>MYLDSKFFINDLMKLTAYPLLTCIYVKTKDIWSIVKIDICKTYHEQTPLKNRKCFKRLSESVKATRTFDHIVHHTNKYTVLGLSIINAQCHAIKLQQDPKTATAIKKRKVCFNDIPEPQAIK</sequence>
<organism evidence="1 2">
    <name type="scientific">Pleurotus eryngii</name>
    <name type="common">Boletus of the steppes</name>
    <dbReference type="NCBI Taxonomy" id="5323"/>
    <lineage>
        <taxon>Eukaryota</taxon>
        <taxon>Fungi</taxon>
        <taxon>Dikarya</taxon>
        <taxon>Basidiomycota</taxon>
        <taxon>Agaricomycotina</taxon>
        <taxon>Agaricomycetes</taxon>
        <taxon>Agaricomycetidae</taxon>
        <taxon>Agaricales</taxon>
        <taxon>Pleurotineae</taxon>
        <taxon>Pleurotaceae</taxon>
        <taxon>Pleurotus</taxon>
    </lineage>
</organism>
<dbReference type="EMBL" id="MU154551">
    <property type="protein sequence ID" value="KAF9496568.1"/>
    <property type="molecule type" value="Genomic_DNA"/>
</dbReference>
<accession>A0A9P6DGX0</accession>
<dbReference type="Proteomes" id="UP000807025">
    <property type="component" value="Unassembled WGS sequence"/>
</dbReference>
<keyword evidence="2" id="KW-1185">Reference proteome</keyword>
<protein>
    <submittedName>
        <fullName evidence="1">Uncharacterized protein</fullName>
    </submittedName>
</protein>
<comment type="caution">
    <text evidence="1">The sequence shown here is derived from an EMBL/GenBank/DDBJ whole genome shotgun (WGS) entry which is preliminary data.</text>
</comment>
<name>A0A9P6DGX0_PLEER</name>
<proteinExistence type="predicted"/>
<reference evidence="1" key="1">
    <citation type="submission" date="2020-11" db="EMBL/GenBank/DDBJ databases">
        <authorList>
            <consortium name="DOE Joint Genome Institute"/>
            <person name="Ahrendt S."/>
            <person name="Riley R."/>
            <person name="Andreopoulos W."/>
            <person name="Labutti K."/>
            <person name="Pangilinan J."/>
            <person name="Ruiz-Duenas F.J."/>
            <person name="Barrasa J.M."/>
            <person name="Sanchez-Garcia M."/>
            <person name="Camarero S."/>
            <person name="Miyauchi S."/>
            <person name="Serrano A."/>
            <person name="Linde D."/>
            <person name="Babiker R."/>
            <person name="Drula E."/>
            <person name="Ayuso-Fernandez I."/>
            <person name="Pacheco R."/>
            <person name="Padilla G."/>
            <person name="Ferreira P."/>
            <person name="Barriuso J."/>
            <person name="Kellner H."/>
            <person name="Castanera R."/>
            <person name="Alfaro M."/>
            <person name="Ramirez L."/>
            <person name="Pisabarro A.G."/>
            <person name="Kuo A."/>
            <person name="Tritt A."/>
            <person name="Lipzen A."/>
            <person name="He G."/>
            <person name="Yan M."/>
            <person name="Ng V."/>
            <person name="Cullen D."/>
            <person name="Martin F."/>
            <person name="Rosso M.-N."/>
            <person name="Henrissat B."/>
            <person name="Hibbett D."/>
            <person name="Martinez A.T."/>
            <person name="Grigoriev I.V."/>
        </authorList>
    </citation>
    <scope>NUCLEOTIDE SEQUENCE</scope>
    <source>
        <strain evidence="1">ATCC 90797</strain>
    </source>
</reference>
<dbReference type="AlphaFoldDB" id="A0A9P6DGX0"/>
<evidence type="ECO:0000313" key="2">
    <source>
        <dbReference type="Proteomes" id="UP000807025"/>
    </source>
</evidence>